<keyword evidence="2" id="KW-1185">Reference proteome</keyword>
<gene>
    <name evidence="1" type="ORF">N3K66_004632</name>
</gene>
<protein>
    <submittedName>
        <fullName evidence="1">Uncharacterized protein</fullName>
    </submittedName>
</protein>
<evidence type="ECO:0000313" key="1">
    <source>
        <dbReference type="EMBL" id="KAI9900370.1"/>
    </source>
</evidence>
<evidence type="ECO:0000313" key="2">
    <source>
        <dbReference type="Proteomes" id="UP001163324"/>
    </source>
</evidence>
<reference evidence="1" key="1">
    <citation type="submission" date="2022-10" db="EMBL/GenBank/DDBJ databases">
        <title>Complete Genome of Trichothecium roseum strain YXFP-22015, a Plant Pathogen Isolated from Citrus.</title>
        <authorList>
            <person name="Wang Y."/>
            <person name="Zhu L."/>
        </authorList>
    </citation>
    <scope>NUCLEOTIDE SEQUENCE</scope>
    <source>
        <strain evidence="1">YXFP-22015</strain>
    </source>
</reference>
<comment type="caution">
    <text evidence="1">The sequence shown here is derived from an EMBL/GenBank/DDBJ whole genome shotgun (WGS) entry which is preliminary data.</text>
</comment>
<proteinExistence type="predicted"/>
<accession>A0ACC0V1S5</accession>
<dbReference type="EMBL" id="CM047943">
    <property type="protein sequence ID" value="KAI9900370.1"/>
    <property type="molecule type" value="Genomic_DNA"/>
</dbReference>
<name>A0ACC0V1S5_9HYPO</name>
<sequence>MIKTPPRTWRIPLLLALTLLLAVPLWQFSSHTRADYYSQYLYDNVSQYFSHVDQVYNNTLYRDGANEGQVASQFNFSSPCDGFPDTSNITLVMKTGATEAYSKIPTQLLTSLQCIPDVLMFSDIEQQIGQYHLYNALDRVDETIKKAHKEFELYETQQRCPVSQEDCTKDMSGGWDLDKYKFLNMIERTWEMRPNQEWYVFAEADTYVIWSNLVYWLRVKAPREELYVGSVAMINGFPFAHGGSGYVVSGSMVKKMVESIPNIGSKYDERATHECCGDLLISLAVDEAGGKVKQAHPMFNGEKPSTLPYGPGHWCEPLLTMHHMNSEEVSMVWQYEQTRTNKSEIIQIKDIYRSFMQPHLKKLRLDWDNLSDDTCYIGEDEEDQNRADKDARNRQVKEEDKNAIEKRAHMSPAACARVCESAGLGISDDEYNAIEHETERGNFVREKYEERRGDDKFTEDRNCFQWRYHKGACCTAKSFKLGKPRKENSSDKKWTSGWFVKGIEDWIKARGECKSIAWKEPR</sequence>
<organism evidence="1 2">
    <name type="scientific">Trichothecium roseum</name>
    <dbReference type="NCBI Taxonomy" id="47278"/>
    <lineage>
        <taxon>Eukaryota</taxon>
        <taxon>Fungi</taxon>
        <taxon>Dikarya</taxon>
        <taxon>Ascomycota</taxon>
        <taxon>Pezizomycotina</taxon>
        <taxon>Sordariomycetes</taxon>
        <taxon>Hypocreomycetidae</taxon>
        <taxon>Hypocreales</taxon>
        <taxon>Hypocreales incertae sedis</taxon>
        <taxon>Trichothecium</taxon>
    </lineage>
</organism>
<dbReference type="Proteomes" id="UP001163324">
    <property type="component" value="Chromosome 4"/>
</dbReference>